<dbReference type="AlphaFoldDB" id="A0A8H3HPG5"/>
<protein>
    <recommendedName>
        <fullName evidence="2">Alpha/beta hydrolase fold-3 domain-containing protein</fullName>
    </recommendedName>
</protein>
<feature type="domain" description="Alpha/beta hydrolase fold-3" evidence="2">
    <location>
        <begin position="1"/>
        <end position="90"/>
    </location>
</feature>
<evidence type="ECO:0000259" key="2">
    <source>
        <dbReference type="Pfam" id="PF07859"/>
    </source>
</evidence>
<dbReference type="EMBL" id="CAJMXA010004000">
    <property type="protein sequence ID" value="CAE6530874.1"/>
    <property type="molecule type" value="Genomic_DNA"/>
</dbReference>
<gene>
    <name evidence="3" type="ORF">RDB_LOCUS167698</name>
</gene>
<reference evidence="3" key="1">
    <citation type="submission" date="2021-01" db="EMBL/GenBank/DDBJ databases">
        <authorList>
            <person name="Kaushik A."/>
        </authorList>
    </citation>
    <scope>NUCLEOTIDE SEQUENCE</scope>
    <source>
        <strain evidence="3">AG6-10EEA</strain>
    </source>
</reference>
<evidence type="ECO:0000313" key="3">
    <source>
        <dbReference type="EMBL" id="CAE6530874.1"/>
    </source>
</evidence>
<proteinExistence type="predicted"/>
<organism evidence="3 4">
    <name type="scientific">Rhizoctonia solani</name>
    <dbReference type="NCBI Taxonomy" id="456999"/>
    <lineage>
        <taxon>Eukaryota</taxon>
        <taxon>Fungi</taxon>
        <taxon>Dikarya</taxon>
        <taxon>Basidiomycota</taxon>
        <taxon>Agaricomycotina</taxon>
        <taxon>Agaricomycetes</taxon>
        <taxon>Cantharellales</taxon>
        <taxon>Ceratobasidiaceae</taxon>
        <taxon>Rhizoctonia</taxon>
    </lineage>
</organism>
<name>A0A8H3HPG5_9AGAM</name>
<accession>A0A8H3HPG5</accession>
<dbReference type="Gene3D" id="3.40.50.1820">
    <property type="entry name" value="alpha/beta hydrolase"/>
    <property type="match status" value="1"/>
</dbReference>
<dbReference type="Pfam" id="PF07859">
    <property type="entry name" value="Abhydrolase_3"/>
    <property type="match status" value="1"/>
</dbReference>
<dbReference type="Proteomes" id="UP000663853">
    <property type="component" value="Unassembled WGS sequence"/>
</dbReference>
<comment type="caution">
    <text evidence="3">The sequence shown here is derived from an EMBL/GenBank/DDBJ whole genome shotgun (WGS) entry which is preliminary data.</text>
</comment>
<evidence type="ECO:0000313" key="4">
    <source>
        <dbReference type="Proteomes" id="UP000663853"/>
    </source>
</evidence>
<feature type="region of interest" description="Disordered" evidence="1">
    <location>
        <begin position="75"/>
        <end position="96"/>
    </location>
</feature>
<sequence length="96" mass="10659">MGSSAGSNLAAVIAQRASLNAPRIPIKLQILLVPAVDASRTVEDCSRWTQSMVEYENKFLLPVLNMLWLRDKYLPNPQDWTEPEASPMSSSIRGDT</sequence>
<feature type="compositionally biased region" description="Polar residues" evidence="1">
    <location>
        <begin position="87"/>
        <end position="96"/>
    </location>
</feature>
<evidence type="ECO:0000256" key="1">
    <source>
        <dbReference type="SAM" id="MobiDB-lite"/>
    </source>
</evidence>
<dbReference type="GO" id="GO:0016787">
    <property type="term" value="F:hydrolase activity"/>
    <property type="evidence" value="ECO:0007669"/>
    <property type="project" value="InterPro"/>
</dbReference>
<dbReference type="InterPro" id="IPR029058">
    <property type="entry name" value="AB_hydrolase_fold"/>
</dbReference>
<dbReference type="InterPro" id="IPR013094">
    <property type="entry name" value="AB_hydrolase_3"/>
</dbReference>
<dbReference type="SUPFAM" id="SSF53474">
    <property type="entry name" value="alpha/beta-Hydrolases"/>
    <property type="match status" value="1"/>
</dbReference>